<keyword evidence="2" id="KW-1185">Reference proteome</keyword>
<name>W9SCM4_9ROSA</name>
<dbReference type="AlphaFoldDB" id="W9SCM4"/>
<evidence type="ECO:0000313" key="2">
    <source>
        <dbReference type="Proteomes" id="UP000030645"/>
    </source>
</evidence>
<proteinExistence type="predicted"/>
<organism evidence="1 2">
    <name type="scientific">Morus notabilis</name>
    <dbReference type="NCBI Taxonomy" id="981085"/>
    <lineage>
        <taxon>Eukaryota</taxon>
        <taxon>Viridiplantae</taxon>
        <taxon>Streptophyta</taxon>
        <taxon>Embryophyta</taxon>
        <taxon>Tracheophyta</taxon>
        <taxon>Spermatophyta</taxon>
        <taxon>Magnoliopsida</taxon>
        <taxon>eudicotyledons</taxon>
        <taxon>Gunneridae</taxon>
        <taxon>Pentapetalae</taxon>
        <taxon>rosids</taxon>
        <taxon>fabids</taxon>
        <taxon>Rosales</taxon>
        <taxon>Moraceae</taxon>
        <taxon>Moreae</taxon>
        <taxon>Morus</taxon>
    </lineage>
</organism>
<reference evidence="2" key="1">
    <citation type="submission" date="2013-01" db="EMBL/GenBank/DDBJ databases">
        <title>Draft Genome Sequence of a Mulberry Tree, Morus notabilis C.K. Schneid.</title>
        <authorList>
            <person name="He N."/>
            <person name="Zhao S."/>
        </authorList>
    </citation>
    <scope>NUCLEOTIDE SEQUENCE</scope>
</reference>
<dbReference type="Proteomes" id="UP000030645">
    <property type="component" value="Unassembled WGS sequence"/>
</dbReference>
<gene>
    <name evidence="1" type="ORF">L484_026642</name>
</gene>
<accession>W9SCM4</accession>
<protein>
    <submittedName>
        <fullName evidence="1">Uncharacterized protein</fullName>
    </submittedName>
</protein>
<dbReference type="EMBL" id="KE346358">
    <property type="protein sequence ID" value="EXC35318.1"/>
    <property type="molecule type" value="Genomic_DNA"/>
</dbReference>
<evidence type="ECO:0000313" key="1">
    <source>
        <dbReference type="EMBL" id="EXC35318.1"/>
    </source>
</evidence>
<sequence>MELLRVRWLVEWAFYLSDWQRRTIEWFDKLNGKYSREQLAEGAMRGSPKHPRFANMVDLGAGRSVIMIGNGYCIRNIVERALKIEC</sequence>